<dbReference type="PROSITE" id="PS00280">
    <property type="entry name" value="BPTI_KUNITZ_1"/>
    <property type="match status" value="1"/>
</dbReference>
<evidence type="ECO:0000256" key="3">
    <source>
        <dbReference type="ARBA" id="ARBA00022690"/>
    </source>
</evidence>
<dbReference type="InterPro" id="IPR036880">
    <property type="entry name" value="Kunitz_BPTI_sf"/>
</dbReference>
<feature type="signal peptide" evidence="6">
    <location>
        <begin position="1"/>
        <end position="27"/>
    </location>
</feature>
<keyword evidence="5" id="KW-1015">Disulfide bond</keyword>
<organism evidence="8 9">
    <name type="scientific">Mytilus galloprovincialis</name>
    <name type="common">Mediterranean mussel</name>
    <dbReference type="NCBI Taxonomy" id="29158"/>
    <lineage>
        <taxon>Eukaryota</taxon>
        <taxon>Metazoa</taxon>
        <taxon>Spiralia</taxon>
        <taxon>Lophotrochozoa</taxon>
        <taxon>Mollusca</taxon>
        <taxon>Bivalvia</taxon>
        <taxon>Autobranchia</taxon>
        <taxon>Pteriomorphia</taxon>
        <taxon>Mytilida</taxon>
        <taxon>Mytiloidea</taxon>
        <taxon>Mytilidae</taxon>
        <taxon>Mytilinae</taxon>
        <taxon>Mytilus</taxon>
    </lineage>
</organism>
<sequence length="87" mass="9653">LVLYIGLSGMYIGSLMIVLLLALTAEAQQSDNLCDLPKVAGPCNARIKRFYFDVNSGICGEFYYGGCDDNENNFKTIEECKTVCNKR</sequence>
<evidence type="ECO:0000256" key="2">
    <source>
        <dbReference type="ARBA" id="ARBA00022525"/>
    </source>
</evidence>
<dbReference type="PANTHER" id="PTHR10083:SF381">
    <property type="entry name" value="BPTI_KUNITZ INHIBITOR DOMAIN-CONTAINING PROTEIN"/>
    <property type="match status" value="1"/>
</dbReference>
<evidence type="ECO:0000256" key="5">
    <source>
        <dbReference type="ARBA" id="ARBA00023157"/>
    </source>
</evidence>
<keyword evidence="2" id="KW-0964">Secreted</keyword>
<evidence type="ECO:0000313" key="8">
    <source>
        <dbReference type="EMBL" id="OPL20300.1"/>
    </source>
</evidence>
<evidence type="ECO:0000256" key="4">
    <source>
        <dbReference type="ARBA" id="ARBA00022900"/>
    </source>
</evidence>
<feature type="non-terminal residue" evidence="8">
    <location>
        <position position="1"/>
    </location>
</feature>
<evidence type="ECO:0000256" key="1">
    <source>
        <dbReference type="ARBA" id="ARBA00004613"/>
    </source>
</evidence>
<protein>
    <submittedName>
        <fullName evidence="8">Serine proteinase</fullName>
    </submittedName>
</protein>
<dbReference type="GO" id="GO:0004867">
    <property type="term" value="F:serine-type endopeptidase inhibitor activity"/>
    <property type="evidence" value="ECO:0007669"/>
    <property type="project" value="UniProtKB-KW"/>
</dbReference>
<dbReference type="InterPro" id="IPR020901">
    <property type="entry name" value="Prtase_inh_Kunz-CS"/>
</dbReference>
<proteinExistence type="predicted"/>
<keyword evidence="6" id="KW-0732">Signal</keyword>
<dbReference type="SMR" id="A0A409V6H6"/>
<dbReference type="Pfam" id="PF00014">
    <property type="entry name" value="Kunitz_BPTI"/>
    <property type="match status" value="1"/>
</dbReference>
<reference evidence="8 9" key="1">
    <citation type="journal article" date="2016" name="PLoS ONE">
        <title>A First Insight into the Genome of the Filter-Feeder Mussel Mytilus galloprovincialis.</title>
        <authorList>
            <person name="Murgarella M."/>
            <person name="Puiu D."/>
            <person name="Novoa B."/>
            <person name="Figueras A."/>
            <person name="Posada D."/>
            <person name="Canchaya C."/>
        </authorList>
    </citation>
    <scope>NUCLEOTIDE SEQUENCE [LARGE SCALE GENOMIC DNA]</scope>
    <source>
        <tissue evidence="8">Muscle</tissue>
    </source>
</reference>
<dbReference type="PROSITE" id="PS50279">
    <property type="entry name" value="BPTI_KUNITZ_2"/>
    <property type="match status" value="1"/>
</dbReference>
<comment type="subcellular location">
    <subcellularLocation>
        <location evidence="1">Secreted</location>
    </subcellularLocation>
</comment>
<dbReference type="Gene3D" id="4.10.410.10">
    <property type="entry name" value="Pancreatic trypsin inhibitor Kunitz domain"/>
    <property type="match status" value="1"/>
</dbReference>
<feature type="non-terminal residue" evidence="8">
    <location>
        <position position="87"/>
    </location>
</feature>
<gene>
    <name evidence="8" type="ORF">AM593_06870</name>
</gene>
<dbReference type="PANTHER" id="PTHR10083">
    <property type="entry name" value="KUNITZ-TYPE PROTEASE INHIBITOR-RELATED"/>
    <property type="match status" value="1"/>
</dbReference>
<dbReference type="InterPro" id="IPR002223">
    <property type="entry name" value="Kunitz_BPTI"/>
</dbReference>
<dbReference type="Proteomes" id="UP000266721">
    <property type="component" value="Unassembled WGS sequence"/>
</dbReference>
<accession>A0A409V6H6</accession>
<dbReference type="InterPro" id="IPR050098">
    <property type="entry name" value="TFPI/VKTCI-like"/>
</dbReference>
<feature type="chain" id="PRO_5019132063" evidence="6">
    <location>
        <begin position="28"/>
        <end position="87"/>
    </location>
</feature>
<keyword evidence="9" id="KW-1185">Reference proteome</keyword>
<dbReference type="GO" id="GO:0005615">
    <property type="term" value="C:extracellular space"/>
    <property type="evidence" value="ECO:0007669"/>
    <property type="project" value="TreeGrafter"/>
</dbReference>
<keyword evidence="3" id="KW-0646">Protease inhibitor</keyword>
<dbReference type="CDD" id="cd00109">
    <property type="entry name" value="Kunitz-type"/>
    <property type="match status" value="1"/>
</dbReference>
<keyword evidence="4" id="KW-0722">Serine protease inhibitor</keyword>
<dbReference type="PRINTS" id="PR00759">
    <property type="entry name" value="BASICPTASE"/>
</dbReference>
<dbReference type="EMBL" id="KV612686">
    <property type="protein sequence ID" value="OPL20300.1"/>
    <property type="molecule type" value="Genomic_DNA"/>
</dbReference>
<dbReference type="AlphaFoldDB" id="A0A409V6H6"/>
<dbReference type="SMART" id="SM00131">
    <property type="entry name" value="KU"/>
    <property type="match status" value="1"/>
</dbReference>
<name>A0A409V6H6_MYTGA</name>
<evidence type="ECO:0000256" key="6">
    <source>
        <dbReference type="SAM" id="SignalP"/>
    </source>
</evidence>
<evidence type="ECO:0000259" key="7">
    <source>
        <dbReference type="PROSITE" id="PS50279"/>
    </source>
</evidence>
<dbReference type="FunFam" id="4.10.410.10:FF:000004">
    <property type="entry name" value="Tissue factor pathway inhibitor"/>
    <property type="match status" value="1"/>
</dbReference>
<evidence type="ECO:0000313" key="9">
    <source>
        <dbReference type="Proteomes" id="UP000266721"/>
    </source>
</evidence>
<feature type="domain" description="BPTI/Kunitz inhibitor" evidence="7">
    <location>
        <begin position="34"/>
        <end position="84"/>
    </location>
</feature>
<dbReference type="SUPFAM" id="SSF57362">
    <property type="entry name" value="BPTI-like"/>
    <property type="match status" value="1"/>
</dbReference>